<dbReference type="InterPro" id="IPR003152">
    <property type="entry name" value="FATC_dom"/>
</dbReference>
<evidence type="ECO:0000256" key="5">
    <source>
        <dbReference type="ARBA" id="ARBA00022840"/>
    </source>
</evidence>
<dbReference type="GO" id="GO:0035556">
    <property type="term" value="P:intracellular signal transduction"/>
    <property type="evidence" value="ECO:0007669"/>
    <property type="project" value="UniProtKB-ARBA"/>
</dbReference>
<dbReference type="GO" id="GO:0005524">
    <property type="term" value="F:ATP binding"/>
    <property type="evidence" value="ECO:0007669"/>
    <property type="project" value="UniProtKB-KW"/>
</dbReference>
<dbReference type="AlphaFoldDB" id="A0AAD5XPH8"/>
<proteinExistence type="predicted"/>
<organism evidence="11 12">
    <name type="scientific">Geranomyces variabilis</name>
    <dbReference type="NCBI Taxonomy" id="109894"/>
    <lineage>
        <taxon>Eukaryota</taxon>
        <taxon>Fungi</taxon>
        <taxon>Fungi incertae sedis</taxon>
        <taxon>Chytridiomycota</taxon>
        <taxon>Chytridiomycota incertae sedis</taxon>
        <taxon>Chytridiomycetes</taxon>
        <taxon>Spizellomycetales</taxon>
        <taxon>Powellomycetaceae</taxon>
        <taxon>Geranomyces</taxon>
    </lineage>
</organism>
<evidence type="ECO:0000256" key="2">
    <source>
        <dbReference type="ARBA" id="ARBA00022679"/>
    </source>
</evidence>
<dbReference type="Proteomes" id="UP001212152">
    <property type="component" value="Unassembled WGS sequence"/>
</dbReference>
<dbReference type="EC" id="2.7.11.1" evidence="1"/>
<dbReference type="InterPro" id="IPR050517">
    <property type="entry name" value="DDR_Repair_Kinase"/>
</dbReference>
<dbReference type="PANTHER" id="PTHR11139:SF68">
    <property type="entry name" value="DNA-DEPENDENT PROTEIN KINASE CATALYTIC SUBUNIT"/>
    <property type="match status" value="1"/>
</dbReference>
<keyword evidence="5" id="KW-0067">ATP-binding</keyword>
<evidence type="ECO:0000313" key="12">
    <source>
        <dbReference type="Proteomes" id="UP001212152"/>
    </source>
</evidence>
<dbReference type="InterPro" id="IPR036940">
    <property type="entry name" value="PI3/4_kinase_cat_sf"/>
</dbReference>
<dbReference type="PROSITE" id="PS50290">
    <property type="entry name" value="PI3_4_KINASE_3"/>
    <property type="match status" value="1"/>
</dbReference>
<accession>A0AAD5XPH8</accession>
<dbReference type="SUPFAM" id="SSF56112">
    <property type="entry name" value="Protein kinase-like (PK-like)"/>
    <property type="match status" value="1"/>
</dbReference>
<dbReference type="SMART" id="SM00146">
    <property type="entry name" value="PI3Kc"/>
    <property type="match status" value="1"/>
</dbReference>
<comment type="caution">
    <text evidence="11">The sequence shown here is derived from an EMBL/GenBank/DDBJ whole genome shotgun (WGS) entry which is preliminary data.</text>
</comment>
<feature type="region of interest" description="Disordered" evidence="8">
    <location>
        <begin position="27"/>
        <end position="55"/>
    </location>
</feature>
<dbReference type="InterPro" id="IPR000403">
    <property type="entry name" value="PI3/4_kinase_cat_dom"/>
</dbReference>
<comment type="catalytic activity">
    <reaction evidence="6">
        <text>L-threonyl-[protein] + ATP = O-phospho-L-threonyl-[protein] + ADP + H(+)</text>
        <dbReference type="Rhea" id="RHEA:46608"/>
        <dbReference type="Rhea" id="RHEA-COMP:11060"/>
        <dbReference type="Rhea" id="RHEA-COMP:11605"/>
        <dbReference type="ChEBI" id="CHEBI:15378"/>
        <dbReference type="ChEBI" id="CHEBI:30013"/>
        <dbReference type="ChEBI" id="CHEBI:30616"/>
        <dbReference type="ChEBI" id="CHEBI:61977"/>
        <dbReference type="ChEBI" id="CHEBI:456216"/>
        <dbReference type="EC" id="2.7.11.1"/>
    </reaction>
</comment>
<sequence length="794" mass="88708">MAARPPQPCLPRLARVNQPFNLAIPANPVPPLGAPGSRGPLAPAPPSTFQTPADRPATRLSSKIHMAELLLEYLRERKTNPAALLPKFFTLAPQDAGVELTQLLPSAAADADGQAGRALIYFPDILALCKGSQKVFASFKEDVMAVQNQFIMPWLPDILNFDNHGGALHRNGLLHRNGGNGNNGGRATLKKMKFLLEKLAAEFPQEVFLAIASRCDLQPLCKDTLPDSEARDLLSVIPEAERTHWSTILEEFGRLCEPRELYRVFLDRAQRIAESSWQDAKKKHEMLKLYDKFGKLILMPTSAGMGTLARAFAQANGAQIDQILGRGCKNLLTANQIRIKQTLVALHRLMPNKPVAVPRQAVPLSRYAPFLAGYTATNRRTKFKIPGVSPARYLQSFLPAVTILESKERPKIITMVDTLGGHHEFLFKSGDDLRVDEVINRVFGVMQEIIDTSDATAPYDLQFSGHQPNVFAMSSFFGLIKFIPSMTLKEAIESSPNATRENAARYTAWQTVLRTAHPAGPTNVPRTVALYTLDPAAVTAHWTPLNLRHPHLLAFLRAQETNPALTAAQQAAFYENFTKSFAVMSVILWILGVGDRHLGNFLITPTGHLIAIDYDLAMHRGQMTQCPELVPIRYTDQLQRAVHMPTVKAIMVDTMEAFRNRPQPILRALELLRVVPPMDTIPLFQNHTLRFLLNNEVAMGQRSWAEVTWRLSQIRKILVEGATAHAVLRESLEHYHPGRPYLANLRRLVRSAAPGHLRNVQATFDRQRQMESLLAFAQSPRVLSVMWIGWMSWI</sequence>
<evidence type="ECO:0000256" key="6">
    <source>
        <dbReference type="ARBA" id="ARBA00047899"/>
    </source>
</evidence>
<evidence type="ECO:0000259" key="9">
    <source>
        <dbReference type="PROSITE" id="PS50290"/>
    </source>
</evidence>
<dbReference type="PANTHER" id="PTHR11139">
    <property type="entry name" value="ATAXIA TELANGIECTASIA MUTATED ATM -RELATED"/>
    <property type="match status" value="1"/>
</dbReference>
<dbReference type="Gene3D" id="1.10.1070.11">
    <property type="entry name" value="Phosphatidylinositol 3-/4-kinase, catalytic domain"/>
    <property type="match status" value="1"/>
</dbReference>
<feature type="domain" description="FATC" evidence="10">
    <location>
        <begin position="756"/>
        <end position="794"/>
    </location>
</feature>
<dbReference type="InterPro" id="IPR011009">
    <property type="entry name" value="Kinase-like_dom_sf"/>
</dbReference>
<keyword evidence="12" id="KW-1185">Reference proteome</keyword>
<dbReference type="GO" id="GO:0006302">
    <property type="term" value="P:double-strand break repair"/>
    <property type="evidence" value="ECO:0007669"/>
    <property type="project" value="TreeGrafter"/>
</dbReference>
<evidence type="ECO:0000256" key="3">
    <source>
        <dbReference type="ARBA" id="ARBA00022741"/>
    </source>
</evidence>
<reference evidence="11" key="1">
    <citation type="submission" date="2020-05" db="EMBL/GenBank/DDBJ databases">
        <title>Phylogenomic resolution of chytrid fungi.</title>
        <authorList>
            <person name="Stajich J.E."/>
            <person name="Amses K."/>
            <person name="Simmons R."/>
            <person name="Seto K."/>
            <person name="Myers J."/>
            <person name="Bonds A."/>
            <person name="Quandt C.A."/>
            <person name="Barry K."/>
            <person name="Liu P."/>
            <person name="Grigoriev I."/>
            <person name="Longcore J.E."/>
            <person name="James T.Y."/>
        </authorList>
    </citation>
    <scope>NUCLEOTIDE SEQUENCE</scope>
    <source>
        <strain evidence="11">JEL0379</strain>
    </source>
</reference>
<dbReference type="Gene3D" id="3.30.1010.10">
    <property type="entry name" value="Phosphatidylinositol 3-kinase Catalytic Subunit, Chain A, domain 4"/>
    <property type="match status" value="1"/>
</dbReference>
<evidence type="ECO:0000256" key="4">
    <source>
        <dbReference type="ARBA" id="ARBA00022777"/>
    </source>
</evidence>
<dbReference type="GO" id="GO:0004674">
    <property type="term" value="F:protein serine/threonine kinase activity"/>
    <property type="evidence" value="ECO:0007669"/>
    <property type="project" value="UniProtKB-EC"/>
</dbReference>
<gene>
    <name evidence="11" type="ORF">HDU87_004928</name>
</gene>
<dbReference type="GO" id="GO:0005634">
    <property type="term" value="C:nucleus"/>
    <property type="evidence" value="ECO:0007669"/>
    <property type="project" value="TreeGrafter"/>
</dbReference>
<dbReference type="PROSITE" id="PS00916">
    <property type="entry name" value="PI3_4_KINASE_2"/>
    <property type="match status" value="1"/>
</dbReference>
<evidence type="ECO:0000256" key="8">
    <source>
        <dbReference type="SAM" id="MobiDB-lite"/>
    </source>
</evidence>
<keyword evidence="2" id="KW-0808">Transferase</keyword>
<evidence type="ECO:0000259" key="10">
    <source>
        <dbReference type="PROSITE" id="PS51190"/>
    </source>
</evidence>
<protein>
    <recommendedName>
        <fullName evidence="1">non-specific serine/threonine protein kinase</fullName>
        <ecNumber evidence="1">2.7.11.1</ecNumber>
    </recommendedName>
</protein>
<dbReference type="PROSITE" id="PS51190">
    <property type="entry name" value="FATC"/>
    <property type="match status" value="1"/>
</dbReference>
<dbReference type="InterPro" id="IPR018936">
    <property type="entry name" value="PI3/4_kinase_CS"/>
</dbReference>
<evidence type="ECO:0000256" key="1">
    <source>
        <dbReference type="ARBA" id="ARBA00012513"/>
    </source>
</evidence>
<dbReference type="Pfam" id="PF00454">
    <property type="entry name" value="PI3_PI4_kinase"/>
    <property type="match status" value="1"/>
</dbReference>
<comment type="catalytic activity">
    <reaction evidence="7">
        <text>L-seryl-[protein] + ATP = O-phospho-L-seryl-[protein] + ADP + H(+)</text>
        <dbReference type="Rhea" id="RHEA:17989"/>
        <dbReference type="Rhea" id="RHEA-COMP:9863"/>
        <dbReference type="Rhea" id="RHEA-COMP:11604"/>
        <dbReference type="ChEBI" id="CHEBI:15378"/>
        <dbReference type="ChEBI" id="CHEBI:29999"/>
        <dbReference type="ChEBI" id="CHEBI:30616"/>
        <dbReference type="ChEBI" id="CHEBI:83421"/>
        <dbReference type="ChEBI" id="CHEBI:456216"/>
        <dbReference type="EC" id="2.7.11.1"/>
    </reaction>
</comment>
<name>A0AAD5XPH8_9FUNG</name>
<evidence type="ECO:0000313" key="11">
    <source>
        <dbReference type="EMBL" id="KAJ3176600.1"/>
    </source>
</evidence>
<keyword evidence="4" id="KW-0418">Kinase</keyword>
<feature type="domain" description="PI3K/PI4K catalytic" evidence="9">
    <location>
        <begin position="397"/>
        <end position="722"/>
    </location>
</feature>
<dbReference type="GO" id="GO:0000723">
    <property type="term" value="P:telomere maintenance"/>
    <property type="evidence" value="ECO:0007669"/>
    <property type="project" value="TreeGrafter"/>
</dbReference>
<dbReference type="EMBL" id="JADGJQ010000039">
    <property type="protein sequence ID" value="KAJ3176600.1"/>
    <property type="molecule type" value="Genomic_DNA"/>
</dbReference>
<keyword evidence="3" id="KW-0547">Nucleotide-binding</keyword>
<evidence type="ECO:0000256" key="7">
    <source>
        <dbReference type="ARBA" id="ARBA00048679"/>
    </source>
</evidence>